<evidence type="ECO:0000256" key="17">
    <source>
        <dbReference type="SAM" id="MobiDB-lite"/>
    </source>
</evidence>
<dbReference type="PROSITE" id="PS01207">
    <property type="entry name" value="GLYPICAN"/>
    <property type="match status" value="1"/>
</dbReference>
<evidence type="ECO:0000256" key="14">
    <source>
        <dbReference type="ARBA" id="ARBA00023288"/>
    </source>
</evidence>
<keyword evidence="12" id="KW-0325">Glycoprotein</keyword>
<keyword evidence="8" id="KW-0732">Signal</keyword>
<dbReference type="AlphaFoldDB" id="A0A2K5IKR0"/>
<dbReference type="PANTHER" id="PTHR10822:SF8">
    <property type="entry name" value="GLYPICAN-1"/>
    <property type="match status" value="1"/>
</dbReference>
<comment type="function">
    <text evidence="16">Cell surface proteoglycan.</text>
</comment>
<evidence type="ECO:0000256" key="12">
    <source>
        <dbReference type="ARBA" id="ARBA00023180"/>
    </source>
</evidence>
<dbReference type="GO" id="GO:0016477">
    <property type="term" value="P:cell migration"/>
    <property type="evidence" value="ECO:0007669"/>
    <property type="project" value="TreeGrafter"/>
</dbReference>
<feature type="region of interest" description="Disordered" evidence="17">
    <location>
        <begin position="382"/>
        <end position="438"/>
    </location>
</feature>
<dbReference type="GO" id="GO:1905475">
    <property type="term" value="P:regulation of protein localization to membrane"/>
    <property type="evidence" value="ECO:0007669"/>
    <property type="project" value="TreeGrafter"/>
</dbReference>
<evidence type="ECO:0000313" key="18">
    <source>
        <dbReference type="Ensembl" id="ENSCANP00000017288.1"/>
    </source>
</evidence>
<keyword evidence="19" id="KW-1185">Reference proteome</keyword>
<evidence type="ECO:0000256" key="7">
    <source>
        <dbReference type="ARBA" id="ARBA00022622"/>
    </source>
</evidence>
<dbReference type="GO" id="GO:0098552">
    <property type="term" value="C:side of membrane"/>
    <property type="evidence" value="ECO:0007669"/>
    <property type="project" value="UniProtKB-KW"/>
</dbReference>
<proteinExistence type="inferred from homology"/>
<evidence type="ECO:0000256" key="1">
    <source>
        <dbReference type="ARBA" id="ARBA00004239"/>
    </source>
</evidence>
<organism evidence="18 19">
    <name type="scientific">Colobus angolensis palliatus</name>
    <name type="common">Peters' Angolan colobus</name>
    <dbReference type="NCBI Taxonomy" id="336983"/>
    <lineage>
        <taxon>Eukaryota</taxon>
        <taxon>Metazoa</taxon>
        <taxon>Chordata</taxon>
        <taxon>Craniata</taxon>
        <taxon>Vertebrata</taxon>
        <taxon>Euteleostomi</taxon>
        <taxon>Mammalia</taxon>
        <taxon>Eutheria</taxon>
        <taxon>Euarchontoglires</taxon>
        <taxon>Primates</taxon>
        <taxon>Haplorrhini</taxon>
        <taxon>Catarrhini</taxon>
        <taxon>Cercopithecidae</taxon>
        <taxon>Colobinae</taxon>
        <taxon>Colobus</taxon>
    </lineage>
</organism>
<dbReference type="Ensembl" id="ENSCANT00000040235.1">
    <property type="protein sequence ID" value="ENSCANP00000017288.1"/>
    <property type="gene ID" value="ENSCANG00000032094.1"/>
</dbReference>
<name>A0A2K5IKR0_COLAP</name>
<evidence type="ECO:0000256" key="8">
    <source>
        <dbReference type="ARBA" id="ARBA00022729"/>
    </source>
</evidence>
<keyword evidence="7 16" id="KW-0336">GPI-anchor</keyword>
<evidence type="ECO:0000256" key="13">
    <source>
        <dbReference type="ARBA" id="ARBA00023207"/>
    </source>
</evidence>
<dbReference type="Pfam" id="PF01153">
    <property type="entry name" value="Glypican"/>
    <property type="match status" value="2"/>
</dbReference>
<keyword evidence="9 16" id="KW-0654">Proteoglycan</keyword>
<dbReference type="Proteomes" id="UP000233080">
    <property type="component" value="Unassembled WGS sequence"/>
</dbReference>
<reference evidence="18" key="2">
    <citation type="submission" date="2025-09" db="UniProtKB">
        <authorList>
            <consortium name="Ensembl"/>
        </authorList>
    </citation>
    <scope>IDENTIFICATION</scope>
</reference>
<evidence type="ECO:0000256" key="4">
    <source>
        <dbReference type="ARBA" id="ARBA00014714"/>
    </source>
</evidence>
<evidence type="ECO:0000313" key="19">
    <source>
        <dbReference type="Proteomes" id="UP000233080"/>
    </source>
</evidence>
<comment type="subcellular location">
    <subcellularLocation>
        <location evidence="2">Cell membrane</location>
        <topology evidence="2">Lipid-anchor</topology>
        <topology evidence="2">GPI-anchor</topology>
        <orientation evidence="2">Extracellular side</orientation>
    </subcellularLocation>
    <subcellularLocation>
        <location evidence="1">Secreted</location>
        <location evidence="1">Extracellular space</location>
    </subcellularLocation>
</comment>
<evidence type="ECO:0000256" key="15">
    <source>
        <dbReference type="RuleBase" id="RU003518"/>
    </source>
</evidence>
<dbReference type="InterPro" id="IPR019803">
    <property type="entry name" value="Glypican_CS"/>
</dbReference>
<protein>
    <recommendedName>
        <fullName evidence="4">Glypican-1</fullName>
    </recommendedName>
</protein>
<reference evidence="18" key="1">
    <citation type="submission" date="2025-08" db="UniProtKB">
        <authorList>
            <consortium name="Ensembl"/>
        </authorList>
    </citation>
    <scope>IDENTIFICATION</scope>
</reference>
<keyword evidence="5" id="KW-1003">Cell membrane</keyword>
<dbReference type="GO" id="GO:0017134">
    <property type="term" value="F:fibroblast growth factor binding"/>
    <property type="evidence" value="ECO:0007669"/>
    <property type="project" value="TreeGrafter"/>
</dbReference>
<sequence>MEENLANRSRAELETALRDSSRVLQAMLATQLRSFDDHFQHLLNDSERTLQGTFPGAFGELYTQNTRAFRDLYAELRLYYRGANLHLEETLAEFWARLLERLFKQLHPQLLLPDDYLDCLGKQAEALRPFGEAPRELRLRATRAFVAARSFVQGLGVASDVVRKVAQVPLGPECSRAVMKLVYCAHCLGVPGARPCPDYCRNVLKGCLANQADLDAEWRNLLDSMVLITDKFWGTSGVESVIGSVHTWLAEAINALQDNRDTLTAKVDPAAPQGPSGPTGEAVSEAKAQLRDVQDFWISLPGTLCSEKMALSTASDDRCWNGMARGRYLPEVMGDGLANQINNPEVEVDITKPDMTIRQQIMQLKIMTNRLRSAYNGNDVDFQDASDDGSGSGSGDGCPDDRCGRGTSRKSSSSRTPLTHALPGLSEQEGQKTSAASCPQPPTFLLPLLLSLALTVARPRWR</sequence>
<keyword evidence="13 16" id="KW-0357">Heparan sulfate</keyword>
<keyword evidence="6" id="KW-0964">Secreted</keyword>
<evidence type="ECO:0000256" key="2">
    <source>
        <dbReference type="ARBA" id="ARBA00004471"/>
    </source>
</evidence>
<dbReference type="GO" id="GO:0005886">
    <property type="term" value="C:plasma membrane"/>
    <property type="evidence" value="ECO:0007669"/>
    <property type="project" value="UniProtKB-SubCell"/>
</dbReference>
<keyword evidence="10 16" id="KW-0472">Membrane</keyword>
<accession>A0A2K5IKR0</accession>
<evidence type="ECO:0000256" key="16">
    <source>
        <dbReference type="RuleBase" id="RU003519"/>
    </source>
</evidence>
<dbReference type="GO" id="GO:0005576">
    <property type="term" value="C:extracellular region"/>
    <property type="evidence" value="ECO:0007669"/>
    <property type="project" value="UniProtKB-SubCell"/>
</dbReference>
<dbReference type="GO" id="GO:0043202">
    <property type="term" value="C:lysosomal lumen"/>
    <property type="evidence" value="ECO:0007669"/>
    <property type="project" value="UniProtKB-ARBA"/>
</dbReference>
<evidence type="ECO:0000256" key="11">
    <source>
        <dbReference type="ARBA" id="ARBA00023157"/>
    </source>
</evidence>
<keyword evidence="11" id="KW-1015">Disulfide bond</keyword>
<dbReference type="InterPro" id="IPR001863">
    <property type="entry name" value="Glypican"/>
</dbReference>
<evidence type="ECO:0000256" key="3">
    <source>
        <dbReference type="ARBA" id="ARBA00010260"/>
    </source>
</evidence>
<dbReference type="GO" id="GO:0040037">
    <property type="term" value="P:negative regulation of fibroblast growth factor receptor signaling pathway"/>
    <property type="evidence" value="ECO:0007669"/>
    <property type="project" value="TreeGrafter"/>
</dbReference>
<comment type="similarity">
    <text evidence="3 15">Belongs to the glypican family.</text>
</comment>
<evidence type="ECO:0000256" key="10">
    <source>
        <dbReference type="ARBA" id="ARBA00023136"/>
    </source>
</evidence>
<dbReference type="PANTHER" id="PTHR10822">
    <property type="entry name" value="GLYPICAN"/>
    <property type="match status" value="1"/>
</dbReference>
<evidence type="ECO:0000256" key="5">
    <source>
        <dbReference type="ARBA" id="ARBA00022475"/>
    </source>
</evidence>
<dbReference type="GO" id="GO:0045202">
    <property type="term" value="C:synapse"/>
    <property type="evidence" value="ECO:0007669"/>
    <property type="project" value="TreeGrafter"/>
</dbReference>
<keyword evidence="14 16" id="KW-0449">Lipoprotein</keyword>
<evidence type="ECO:0000256" key="9">
    <source>
        <dbReference type="ARBA" id="ARBA00022974"/>
    </source>
</evidence>
<feature type="compositionally biased region" description="Low complexity" evidence="17">
    <location>
        <begin position="405"/>
        <end position="416"/>
    </location>
</feature>
<dbReference type="GO" id="GO:0009986">
    <property type="term" value="C:cell surface"/>
    <property type="evidence" value="ECO:0007669"/>
    <property type="project" value="TreeGrafter"/>
</dbReference>
<evidence type="ECO:0000256" key="6">
    <source>
        <dbReference type="ARBA" id="ARBA00022525"/>
    </source>
</evidence>